<sequence length="244" mass="27375">MKKKISYLLASIVTLLVLGFLGFFIWSQQTYEPSEKLYTLIDKKEIKQEEDWVIFNPKENNQIGIVLYPGAKVEPEAYSYYGKQLADEGYLVAIPNVNLNFALFDSNKAQEVMDSYSSVNKWIVGGHSLGGVVASKFAHSHPKEVVGLFFLGSYPDEASDFSNTNLPILSIYGEKDGLSTKDKIQDTQQLLSKNATMHEIKGGNHAQFGVYGPQKGDMKASIPVKKQQDEMAQTTLTWIKENKY</sequence>
<gene>
    <name evidence="3" type="ORF">JF537_14085</name>
</gene>
<dbReference type="EMBL" id="JAEMWV010000007">
    <property type="protein sequence ID" value="MBN8252705.1"/>
    <property type="molecule type" value="Genomic_DNA"/>
</dbReference>
<proteinExistence type="predicted"/>
<feature type="domain" description="Alpha/beta hydrolase fold-5" evidence="2">
    <location>
        <begin position="64"/>
        <end position="229"/>
    </location>
</feature>
<keyword evidence="3" id="KW-0378">Hydrolase</keyword>
<dbReference type="SUPFAM" id="SSF53474">
    <property type="entry name" value="alpha/beta-Hydrolases"/>
    <property type="match status" value="1"/>
</dbReference>
<keyword evidence="1" id="KW-1133">Transmembrane helix</keyword>
<dbReference type="AlphaFoldDB" id="A0A8I1MGG7"/>
<name>A0A8I1MGG7_9BACI</name>
<dbReference type="Gene3D" id="3.40.50.1820">
    <property type="entry name" value="alpha/beta hydrolase"/>
    <property type="match status" value="1"/>
</dbReference>
<keyword evidence="1" id="KW-0472">Membrane</keyword>
<dbReference type="Proteomes" id="UP000664578">
    <property type="component" value="Unassembled WGS sequence"/>
</dbReference>
<dbReference type="RefSeq" id="WP_206782808.1">
    <property type="nucleotide sequence ID" value="NZ_JAEMWV010000007.1"/>
</dbReference>
<evidence type="ECO:0000313" key="3">
    <source>
        <dbReference type="EMBL" id="MBN8252705.1"/>
    </source>
</evidence>
<dbReference type="GO" id="GO:0016787">
    <property type="term" value="F:hydrolase activity"/>
    <property type="evidence" value="ECO:0007669"/>
    <property type="project" value="UniProtKB-KW"/>
</dbReference>
<reference evidence="3" key="1">
    <citation type="submission" date="2020-12" db="EMBL/GenBank/DDBJ databases">
        <title>PHA producing bacteria isolated from mangrove.</title>
        <authorList>
            <person name="Zheng W."/>
            <person name="Yu S."/>
            <person name="Huang Y."/>
        </authorList>
    </citation>
    <scope>NUCLEOTIDE SEQUENCE</scope>
    <source>
        <strain evidence="3">GN22-4</strain>
    </source>
</reference>
<evidence type="ECO:0000313" key="4">
    <source>
        <dbReference type="Proteomes" id="UP000664578"/>
    </source>
</evidence>
<evidence type="ECO:0000256" key="1">
    <source>
        <dbReference type="SAM" id="Phobius"/>
    </source>
</evidence>
<protein>
    <submittedName>
        <fullName evidence="3">Dienelactone hydrolase family protein</fullName>
    </submittedName>
</protein>
<keyword evidence="1" id="KW-0812">Transmembrane</keyword>
<dbReference type="InterPro" id="IPR029058">
    <property type="entry name" value="AB_hydrolase_fold"/>
</dbReference>
<organism evidence="3 4">
    <name type="scientific">Priestia flexa</name>
    <dbReference type="NCBI Taxonomy" id="86664"/>
    <lineage>
        <taxon>Bacteria</taxon>
        <taxon>Bacillati</taxon>
        <taxon>Bacillota</taxon>
        <taxon>Bacilli</taxon>
        <taxon>Bacillales</taxon>
        <taxon>Bacillaceae</taxon>
        <taxon>Priestia</taxon>
    </lineage>
</organism>
<accession>A0A8I1MGG7</accession>
<feature type="transmembrane region" description="Helical" evidence="1">
    <location>
        <begin position="7"/>
        <end position="26"/>
    </location>
</feature>
<evidence type="ECO:0000259" key="2">
    <source>
        <dbReference type="Pfam" id="PF12695"/>
    </source>
</evidence>
<comment type="caution">
    <text evidence="3">The sequence shown here is derived from an EMBL/GenBank/DDBJ whole genome shotgun (WGS) entry which is preliminary data.</text>
</comment>
<dbReference type="InterPro" id="IPR029059">
    <property type="entry name" value="AB_hydrolase_5"/>
</dbReference>
<dbReference type="Pfam" id="PF12695">
    <property type="entry name" value="Abhydrolase_5"/>
    <property type="match status" value="1"/>
</dbReference>